<dbReference type="GO" id="GO:0000166">
    <property type="term" value="F:nucleotide binding"/>
    <property type="evidence" value="ECO:0007669"/>
    <property type="project" value="InterPro"/>
</dbReference>
<dbReference type="PANTHER" id="PTHR46368:SF5">
    <property type="entry name" value="NAD(P)-BINDING ROSSMANN-FOLD SUPERFAMILY PROTEIN"/>
    <property type="match status" value="1"/>
</dbReference>
<feature type="domain" description="Gfo/Idh/MocA-like oxidoreductase N-terminal" evidence="2">
    <location>
        <begin position="7"/>
        <end position="125"/>
    </location>
</feature>
<dbReference type="Pfam" id="PF22725">
    <property type="entry name" value="GFO_IDH_MocA_C3"/>
    <property type="match status" value="1"/>
</dbReference>
<keyword evidence="5" id="KW-1185">Reference proteome</keyword>
<dbReference type="SUPFAM" id="SSF51735">
    <property type="entry name" value="NAD(P)-binding Rossmann-fold domains"/>
    <property type="match status" value="1"/>
</dbReference>
<protein>
    <recommendedName>
        <fullName evidence="6">Gfo/Idh/MocA-like oxidoreductase N-terminal domain-containing protein</fullName>
    </recommendedName>
</protein>
<reference evidence="4" key="1">
    <citation type="submission" date="2021-01" db="UniProtKB">
        <authorList>
            <consortium name="EnsemblPlants"/>
        </authorList>
    </citation>
    <scope>IDENTIFICATION</scope>
</reference>
<evidence type="ECO:0008006" key="6">
    <source>
        <dbReference type="Google" id="ProtNLM"/>
    </source>
</evidence>
<dbReference type="AlphaFoldDB" id="A0A7N1A9D7"/>
<dbReference type="InterPro" id="IPR055170">
    <property type="entry name" value="GFO_IDH_MocA-like_dom"/>
</dbReference>
<proteinExistence type="inferred from homology"/>
<dbReference type="InterPro" id="IPR036291">
    <property type="entry name" value="NAD(P)-bd_dom_sf"/>
</dbReference>
<evidence type="ECO:0000313" key="5">
    <source>
        <dbReference type="Proteomes" id="UP000594263"/>
    </source>
</evidence>
<dbReference type="Pfam" id="PF01408">
    <property type="entry name" value="GFO_IDH_MocA"/>
    <property type="match status" value="1"/>
</dbReference>
<sequence>MADAQTRFGIIGCADIARKVSRAILLSPSSTLAAVASRSLEKAKAFAAENGLPDSVRVYGSYEQLLDDPCVDAVYMPLPTGLHLHWAVAAARKKKHLLLEKPPALDVSELDLILEACESGGVQFMDGSMWLHHPRTAKMKEMISDPHLFGRVNNIYSTSTISRPEDFFEANIRVKPDLDGLGALGDLGWYCIGSILWATGYRLPDTVLALPDVTKNSNGVILSCSASLNWSSDKADTKTAIFHCSFLSHESMDLAVSGSMGSLHVNDYIIPFEESSAVFEFVSGAKFAHLHIGWNKKPDVVEVSSDLPQEALMVEEFSRLVEGIRSSGGRPDGKWPEISRKTQIVMDAVRKSIELGCKPVTLHP</sequence>
<comment type="similarity">
    <text evidence="1">Belongs to the Gfo/Idh/MocA family.</text>
</comment>
<evidence type="ECO:0000313" key="4">
    <source>
        <dbReference type="EnsemblPlants" id="Kaladp0868s0005.1.v1.1"/>
    </source>
</evidence>
<evidence type="ECO:0000259" key="2">
    <source>
        <dbReference type="Pfam" id="PF01408"/>
    </source>
</evidence>
<dbReference type="InterPro" id="IPR000683">
    <property type="entry name" value="Gfo/Idh/MocA-like_OxRdtase_N"/>
</dbReference>
<dbReference type="PANTHER" id="PTHR46368">
    <property type="match status" value="1"/>
</dbReference>
<name>A0A7N1A9D7_KALFE</name>
<dbReference type="EnsemblPlants" id="Kaladp0868s0005.1.v1.1">
    <property type="protein sequence ID" value="Kaladp0868s0005.1.v1.1"/>
    <property type="gene ID" value="Kaladp0868s0005.v1.1"/>
</dbReference>
<feature type="domain" description="GFO/IDH/MocA-like oxidoreductase" evidence="3">
    <location>
        <begin position="137"/>
        <end position="263"/>
    </location>
</feature>
<organism evidence="4 5">
    <name type="scientific">Kalanchoe fedtschenkoi</name>
    <name type="common">Lavender scallops</name>
    <name type="synonym">South American air plant</name>
    <dbReference type="NCBI Taxonomy" id="63787"/>
    <lineage>
        <taxon>Eukaryota</taxon>
        <taxon>Viridiplantae</taxon>
        <taxon>Streptophyta</taxon>
        <taxon>Embryophyta</taxon>
        <taxon>Tracheophyta</taxon>
        <taxon>Spermatophyta</taxon>
        <taxon>Magnoliopsida</taxon>
        <taxon>eudicotyledons</taxon>
        <taxon>Gunneridae</taxon>
        <taxon>Pentapetalae</taxon>
        <taxon>Saxifragales</taxon>
        <taxon>Crassulaceae</taxon>
        <taxon>Kalanchoe</taxon>
    </lineage>
</organism>
<accession>A0A7N1A9D7</accession>
<evidence type="ECO:0000259" key="3">
    <source>
        <dbReference type="Pfam" id="PF22725"/>
    </source>
</evidence>
<dbReference type="Gene3D" id="3.40.50.720">
    <property type="entry name" value="NAD(P)-binding Rossmann-like Domain"/>
    <property type="match status" value="1"/>
</dbReference>
<dbReference type="OMA" id="NIAWRAW"/>
<dbReference type="Proteomes" id="UP000594263">
    <property type="component" value="Unplaced"/>
</dbReference>
<evidence type="ECO:0000256" key="1">
    <source>
        <dbReference type="ARBA" id="ARBA00010928"/>
    </source>
</evidence>
<dbReference type="Gene3D" id="3.30.360.10">
    <property type="entry name" value="Dihydrodipicolinate Reductase, domain 2"/>
    <property type="match status" value="1"/>
</dbReference>
<dbReference type="SUPFAM" id="SSF55347">
    <property type="entry name" value="Glyceraldehyde-3-phosphate dehydrogenase-like, C-terminal domain"/>
    <property type="match status" value="1"/>
</dbReference>
<dbReference type="Gramene" id="Kaladp0868s0005.1.v1.1">
    <property type="protein sequence ID" value="Kaladp0868s0005.1.v1.1"/>
    <property type="gene ID" value="Kaladp0868s0005.v1.1"/>
</dbReference>